<gene>
    <name evidence="9" type="ORF">MRS75_14765</name>
</gene>
<feature type="compositionally biased region" description="Low complexity" evidence="7">
    <location>
        <begin position="308"/>
        <end position="324"/>
    </location>
</feature>
<feature type="region of interest" description="Disordered" evidence="7">
    <location>
        <begin position="296"/>
        <end position="324"/>
    </location>
</feature>
<dbReference type="PANTHER" id="PTHR42911:SF1">
    <property type="entry name" value="MODULATOR OF FTSH PROTEASE HFLC"/>
    <property type="match status" value="1"/>
</dbReference>
<comment type="similarity">
    <text evidence="2 6">Belongs to the band 7/mec-2 family. HflC subfamily.</text>
</comment>
<evidence type="ECO:0000256" key="7">
    <source>
        <dbReference type="SAM" id="MobiDB-lite"/>
    </source>
</evidence>
<keyword evidence="10" id="KW-1185">Reference proteome</keyword>
<dbReference type="AlphaFoldDB" id="A0AAE3QHS2"/>
<name>A0AAE3QHS2_9HYPH</name>
<dbReference type="Proteomes" id="UP001161580">
    <property type="component" value="Unassembled WGS sequence"/>
</dbReference>
<dbReference type="GO" id="GO:0008233">
    <property type="term" value="F:peptidase activity"/>
    <property type="evidence" value="ECO:0007669"/>
    <property type="project" value="UniProtKB-KW"/>
</dbReference>
<organism evidence="9 10">
    <name type="scientific">Ferirhizobium litorale</name>
    <dbReference type="NCBI Taxonomy" id="2927786"/>
    <lineage>
        <taxon>Bacteria</taxon>
        <taxon>Pseudomonadati</taxon>
        <taxon>Pseudomonadota</taxon>
        <taxon>Alphaproteobacteria</taxon>
        <taxon>Hyphomicrobiales</taxon>
        <taxon>Rhizobiaceae</taxon>
        <taxon>Ferirhizobium</taxon>
    </lineage>
</organism>
<dbReference type="InterPro" id="IPR001107">
    <property type="entry name" value="Band_7"/>
</dbReference>
<dbReference type="Gene3D" id="3.30.479.30">
    <property type="entry name" value="Band 7 domain"/>
    <property type="match status" value="1"/>
</dbReference>
<dbReference type="GO" id="GO:0006508">
    <property type="term" value="P:proteolysis"/>
    <property type="evidence" value="ECO:0007669"/>
    <property type="project" value="UniProtKB-KW"/>
</dbReference>
<dbReference type="PANTHER" id="PTHR42911">
    <property type="entry name" value="MODULATOR OF FTSH PROTEASE HFLC"/>
    <property type="match status" value="1"/>
</dbReference>
<dbReference type="PIRSF" id="PIRSF005651">
    <property type="entry name" value="HflC"/>
    <property type="match status" value="1"/>
</dbReference>
<evidence type="ECO:0000256" key="3">
    <source>
        <dbReference type="ARBA" id="ARBA00022692"/>
    </source>
</evidence>
<evidence type="ECO:0000256" key="6">
    <source>
        <dbReference type="PIRNR" id="PIRNR005651"/>
    </source>
</evidence>
<dbReference type="SUPFAM" id="SSF117892">
    <property type="entry name" value="Band 7/SPFH domain"/>
    <property type="match status" value="1"/>
</dbReference>
<comment type="function">
    <text evidence="6">HflC and HflK could regulate a protease.</text>
</comment>
<dbReference type="InterPro" id="IPR010200">
    <property type="entry name" value="HflC"/>
</dbReference>
<evidence type="ECO:0000256" key="1">
    <source>
        <dbReference type="ARBA" id="ARBA00004167"/>
    </source>
</evidence>
<dbReference type="Pfam" id="PF01145">
    <property type="entry name" value="Band_7"/>
    <property type="match status" value="1"/>
</dbReference>
<evidence type="ECO:0000256" key="2">
    <source>
        <dbReference type="ARBA" id="ARBA00007862"/>
    </source>
</evidence>
<evidence type="ECO:0000256" key="5">
    <source>
        <dbReference type="ARBA" id="ARBA00023136"/>
    </source>
</evidence>
<comment type="subcellular location">
    <subcellularLocation>
        <location evidence="1">Membrane</location>
        <topology evidence="1">Single-pass membrane protein</topology>
    </subcellularLocation>
</comment>
<keyword evidence="9" id="KW-0645">Protease</keyword>
<proteinExistence type="inferred from homology"/>
<evidence type="ECO:0000256" key="4">
    <source>
        <dbReference type="ARBA" id="ARBA00022989"/>
    </source>
</evidence>
<evidence type="ECO:0000313" key="9">
    <source>
        <dbReference type="EMBL" id="MDI7923343.1"/>
    </source>
</evidence>
<keyword evidence="3" id="KW-0812">Transmembrane</keyword>
<sequence length="324" mass="36104">MMSNRLPAILIGIAILAMVIYSSVFVVNEREQAIVVRFGKIQSVKTEPGIYFKLPFAFMDADRVQIIPDQALRFDLDNIRVQVSGGKFYEVDAFVVYRITDPRRFRETVSGDREAAESRLRTRLDASLRRVYGLRGFESALSDARASMMQEVRDDLRADAESLGLSIQDVRIRRTDLTQEVSQQTYDRMKAERLAEAELIRARGNEEAQRRRAIADRQVVEIVADARRDSEILRGEGEGERSRIFGEAFSRDPSFYDFYRSLKAYSTSLGSSDTTLVLSPDSDFFRYFGNPGSSALPANGAPAASDVPATNGATAPADGAAPTN</sequence>
<comment type="caution">
    <text evidence="9">The sequence shown here is derived from an EMBL/GenBank/DDBJ whole genome shotgun (WGS) entry which is preliminary data.</text>
</comment>
<evidence type="ECO:0000259" key="8">
    <source>
        <dbReference type="SMART" id="SM00244"/>
    </source>
</evidence>
<evidence type="ECO:0000313" key="10">
    <source>
        <dbReference type="Proteomes" id="UP001161580"/>
    </source>
</evidence>
<accession>A0AAE3QHS2</accession>
<feature type="domain" description="Band 7" evidence="8">
    <location>
        <begin position="22"/>
        <end position="189"/>
    </location>
</feature>
<dbReference type="CDD" id="cd03405">
    <property type="entry name" value="SPFH_HflC"/>
    <property type="match status" value="1"/>
</dbReference>
<dbReference type="GO" id="GO:0016020">
    <property type="term" value="C:membrane"/>
    <property type="evidence" value="ECO:0007669"/>
    <property type="project" value="UniProtKB-SubCell"/>
</dbReference>
<keyword evidence="4" id="KW-1133">Transmembrane helix</keyword>
<reference evidence="9" key="1">
    <citation type="submission" date="2022-03" db="EMBL/GenBank/DDBJ databases">
        <title>Fererhizobium litorale gen. nov., sp. nov., isolated from sandy sediments of the Sea of Japan seashore.</title>
        <authorList>
            <person name="Romanenko L."/>
            <person name="Kurilenko V."/>
            <person name="Otstavnykh N."/>
            <person name="Svetashev V."/>
            <person name="Tekutyeva L."/>
            <person name="Isaeva M."/>
            <person name="Mikhailov V."/>
        </authorList>
    </citation>
    <scope>NUCLEOTIDE SEQUENCE</scope>
    <source>
        <strain evidence="9">KMM 9576</strain>
    </source>
</reference>
<keyword evidence="5" id="KW-0472">Membrane</keyword>
<keyword evidence="9" id="KW-0378">Hydrolase</keyword>
<protein>
    <recommendedName>
        <fullName evidence="6">Protein HflC</fullName>
    </recommendedName>
</protein>
<dbReference type="SMART" id="SM00244">
    <property type="entry name" value="PHB"/>
    <property type="match status" value="1"/>
</dbReference>
<dbReference type="EMBL" id="JALDYZ010000008">
    <property type="protein sequence ID" value="MDI7923343.1"/>
    <property type="molecule type" value="Genomic_DNA"/>
</dbReference>
<dbReference type="InterPro" id="IPR036013">
    <property type="entry name" value="Band_7/SPFH_dom_sf"/>
</dbReference>